<dbReference type="Gene3D" id="1.10.10.10">
    <property type="entry name" value="Winged helix-like DNA-binding domain superfamily/Winged helix DNA-binding domain"/>
    <property type="match status" value="1"/>
</dbReference>
<name>A0A0R2L4I4_9LACO</name>
<dbReference type="SUPFAM" id="SSF46785">
    <property type="entry name" value="Winged helix' DNA-binding domain"/>
    <property type="match status" value="1"/>
</dbReference>
<evidence type="ECO:0000256" key="2">
    <source>
        <dbReference type="ARBA" id="ARBA00023015"/>
    </source>
</evidence>
<dbReference type="AlphaFoldDB" id="A0A0R2L4I4"/>
<keyword evidence="7" id="KW-1185">Reference proteome</keyword>
<evidence type="ECO:0000256" key="5">
    <source>
        <dbReference type="SAM" id="Coils"/>
    </source>
</evidence>
<dbReference type="PIRSF" id="PIRSF019455">
    <property type="entry name" value="CopR_AtkY"/>
    <property type="match status" value="1"/>
</dbReference>
<dbReference type="InterPro" id="IPR036388">
    <property type="entry name" value="WH-like_DNA-bd_sf"/>
</dbReference>
<evidence type="ECO:0000256" key="1">
    <source>
        <dbReference type="ARBA" id="ARBA00011046"/>
    </source>
</evidence>
<dbReference type="STRING" id="331679.IV81_GL000207"/>
<comment type="similarity">
    <text evidence="1">Belongs to the BlaI transcriptional regulatory family.</text>
</comment>
<evidence type="ECO:0000313" key="6">
    <source>
        <dbReference type="EMBL" id="KRN93805.1"/>
    </source>
</evidence>
<dbReference type="EMBL" id="JQBX01000010">
    <property type="protein sequence ID" value="KRN93805.1"/>
    <property type="molecule type" value="Genomic_DNA"/>
</dbReference>
<dbReference type="InterPro" id="IPR036390">
    <property type="entry name" value="WH_DNA-bd_sf"/>
</dbReference>
<dbReference type="GO" id="GO:0003677">
    <property type="term" value="F:DNA binding"/>
    <property type="evidence" value="ECO:0007669"/>
    <property type="project" value="UniProtKB-KW"/>
</dbReference>
<evidence type="ECO:0000256" key="3">
    <source>
        <dbReference type="ARBA" id="ARBA00023125"/>
    </source>
</evidence>
<accession>A0A0R2L4I4</accession>
<keyword evidence="3" id="KW-0238">DNA-binding</keyword>
<keyword evidence="2" id="KW-0805">Transcription regulation</keyword>
<dbReference type="InterPro" id="IPR014071">
    <property type="entry name" value="Cu_transp_CopY/TcrY"/>
</dbReference>
<evidence type="ECO:0000313" key="7">
    <source>
        <dbReference type="Proteomes" id="UP000051859"/>
    </source>
</evidence>
<feature type="coiled-coil region" evidence="5">
    <location>
        <begin position="100"/>
        <end position="127"/>
    </location>
</feature>
<comment type="caution">
    <text evidence="6">The sequence shown here is derived from an EMBL/GenBank/DDBJ whole genome shotgun (WGS) entry which is preliminary data.</text>
</comment>
<evidence type="ECO:0000256" key="4">
    <source>
        <dbReference type="ARBA" id="ARBA00023163"/>
    </source>
</evidence>
<dbReference type="NCBIfam" id="TIGR02698">
    <property type="entry name" value="CopY_TcrY"/>
    <property type="match status" value="1"/>
</dbReference>
<keyword evidence="5" id="KW-0175">Coiled coil</keyword>
<dbReference type="PATRIC" id="fig|331679.3.peg.211"/>
<proteinExistence type="inferred from homology"/>
<sequence length="151" mass="16926">MNTTDEIEISQSEWETMRVIWTLNGASSKQIIAILAEKLGWKASTTKTYLGRLVKKGALSTTKNGREYVYQPLIEEQVAMNNATSGLFDHLCQHKVGPTLTTLINNVELSQSDIEELINELNQKAKTAPEMVKCNCLPDGCDENCEMEEMK</sequence>
<dbReference type="RefSeq" id="WP_057802859.1">
    <property type="nucleotide sequence ID" value="NZ_JQBX01000010.1"/>
</dbReference>
<organism evidence="6 7">
    <name type="scientific">Pediococcus stilesii</name>
    <dbReference type="NCBI Taxonomy" id="331679"/>
    <lineage>
        <taxon>Bacteria</taxon>
        <taxon>Bacillati</taxon>
        <taxon>Bacillota</taxon>
        <taxon>Bacilli</taxon>
        <taxon>Lactobacillales</taxon>
        <taxon>Lactobacillaceae</taxon>
        <taxon>Pediococcus</taxon>
    </lineage>
</organism>
<gene>
    <name evidence="6" type="ORF">IV81_GL000207</name>
</gene>
<dbReference type="GO" id="GO:0045892">
    <property type="term" value="P:negative regulation of DNA-templated transcription"/>
    <property type="evidence" value="ECO:0007669"/>
    <property type="project" value="InterPro"/>
</dbReference>
<dbReference type="InterPro" id="IPR005650">
    <property type="entry name" value="BlaI_family"/>
</dbReference>
<dbReference type="Proteomes" id="UP000051859">
    <property type="component" value="Unassembled WGS sequence"/>
</dbReference>
<keyword evidence="4" id="KW-0804">Transcription</keyword>
<dbReference type="Pfam" id="PF03965">
    <property type="entry name" value="Penicillinase_R"/>
    <property type="match status" value="1"/>
</dbReference>
<protein>
    <submittedName>
        <fullName evidence="6">Transcriptional regulator</fullName>
    </submittedName>
</protein>
<reference evidence="6 7" key="1">
    <citation type="journal article" date="2015" name="Genome Announc.">
        <title>Expanding the biotechnology potential of lactobacilli through comparative genomics of 213 strains and associated genera.</title>
        <authorList>
            <person name="Sun Z."/>
            <person name="Harris H.M."/>
            <person name="McCann A."/>
            <person name="Guo C."/>
            <person name="Argimon S."/>
            <person name="Zhang W."/>
            <person name="Yang X."/>
            <person name="Jeffery I.B."/>
            <person name="Cooney J.C."/>
            <person name="Kagawa T.F."/>
            <person name="Liu W."/>
            <person name="Song Y."/>
            <person name="Salvetti E."/>
            <person name="Wrobel A."/>
            <person name="Rasinkangas P."/>
            <person name="Parkhill J."/>
            <person name="Rea M.C."/>
            <person name="O'Sullivan O."/>
            <person name="Ritari J."/>
            <person name="Douillard F.P."/>
            <person name="Paul Ross R."/>
            <person name="Yang R."/>
            <person name="Briner A.E."/>
            <person name="Felis G.E."/>
            <person name="de Vos W.M."/>
            <person name="Barrangou R."/>
            <person name="Klaenhammer T.R."/>
            <person name="Caufield P.W."/>
            <person name="Cui Y."/>
            <person name="Zhang H."/>
            <person name="O'Toole P.W."/>
        </authorList>
    </citation>
    <scope>NUCLEOTIDE SEQUENCE [LARGE SCALE GENOMIC DNA]</scope>
    <source>
        <strain evidence="6 7">DSM 18001</strain>
    </source>
</reference>